<evidence type="ECO:0000256" key="1">
    <source>
        <dbReference type="ARBA" id="ARBA00008138"/>
    </source>
</evidence>
<comment type="caution">
    <text evidence="4">The sequence shown here is derived from an EMBL/GenBank/DDBJ whole genome shotgun (WGS) entry which is preliminary data.</text>
</comment>
<comment type="similarity">
    <text evidence="1">Belongs to the UPF0677 family.</text>
</comment>
<evidence type="ECO:0000313" key="5">
    <source>
        <dbReference type="Proteomes" id="UP001642484"/>
    </source>
</evidence>
<gene>
    <name evidence="4" type="ORF">CCMP2556_LOCUS53743</name>
</gene>
<dbReference type="SUPFAM" id="SSF53335">
    <property type="entry name" value="S-adenosyl-L-methionine-dependent methyltransferases"/>
    <property type="match status" value="1"/>
</dbReference>
<dbReference type="Gene3D" id="3.40.50.150">
    <property type="entry name" value="Vaccinia Virus protein VP39"/>
    <property type="match status" value="1"/>
</dbReference>
<dbReference type="InterPro" id="IPR007213">
    <property type="entry name" value="Ppm1/Ppm2/Tcmp"/>
</dbReference>
<evidence type="ECO:0000256" key="2">
    <source>
        <dbReference type="ARBA" id="ARBA00022603"/>
    </source>
</evidence>
<dbReference type="Pfam" id="PF04072">
    <property type="entry name" value="LCM"/>
    <property type="match status" value="1"/>
</dbReference>
<sequence length="334" mass="36391">MSNTAGSMAVTNLEEAETSDLSLRSNDTLGDRHIWSRLWFPHFASCPGHSKVVNLLGENAEVSVVGRTAFMVAAERALEAERKDALFEDPFAKALSGSDGLTMSDRLGEAASQFGFDGWPEFHKVWTVVRTKFIDDLISRDTAEIPQMVNLGAGVDTRPYRLDAYKQFKASYEVDTAEVNAVKTAFFSHNRATSLCPVVNVSADFCQAGMLSEKLTEAGFDSQASAVFLIEGVLDFLEEQAEPFLTEVLGPLAAPGSLAIINYAIGPQRPGTFTSTKLKQLLEGLGWQNLQISVFGDERLNYGRYKEGLAPSEDWAFATCVKGAVGPTPEAQEQ</sequence>
<dbReference type="InterPro" id="IPR029063">
    <property type="entry name" value="SAM-dependent_MTases_sf"/>
</dbReference>
<dbReference type="PANTHER" id="PTHR43619">
    <property type="entry name" value="S-ADENOSYL-L-METHIONINE-DEPENDENT METHYLTRANSFERASE YKTD-RELATED"/>
    <property type="match status" value="1"/>
</dbReference>
<keyword evidence="3" id="KW-0808">Transferase</keyword>
<dbReference type="PANTHER" id="PTHR43619:SF2">
    <property type="entry name" value="S-ADENOSYL-L-METHIONINE-DEPENDENT METHYLTRANSFERASES SUPERFAMILY PROTEIN"/>
    <property type="match status" value="1"/>
</dbReference>
<evidence type="ECO:0000256" key="3">
    <source>
        <dbReference type="ARBA" id="ARBA00022679"/>
    </source>
</evidence>
<keyword evidence="2" id="KW-0489">Methyltransferase</keyword>
<organism evidence="4 5">
    <name type="scientific">Durusdinium trenchii</name>
    <dbReference type="NCBI Taxonomy" id="1381693"/>
    <lineage>
        <taxon>Eukaryota</taxon>
        <taxon>Sar</taxon>
        <taxon>Alveolata</taxon>
        <taxon>Dinophyceae</taxon>
        <taxon>Suessiales</taxon>
        <taxon>Symbiodiniaceae</taxon>
        <taxon>Durusdinium</taxon>
    </lineage>
</organism>
<evidence type="ECO:0000313" key="4">
    <source>
        <dbReference type="EMBL" id="CAK9116038.1"/>
    </source>
</evidence>
<dbReference type="EMBL" id="CAXAMN010028306">
    <property type="protein sequence ID" value="CAK9116038.1"/>
    <property type="molecule type" value="Genomic_DNA"/>
</dbReference>
<reference evidence="4 5" key="1">
    <citation type="submission" date="2024-02" db="EMBL/GenBank/DDBJ databases">
        <authorList>
            <person name="Chen Y."/>
            <person name="Shah S."/>
            <person name="Dougan E. K."/>
            <person name="Thang M."/>
            <person name="Chan C."/>
        </authorList>
    </citation>
    <scope>NUCLEOTIDE SEQUENCE [LARGE SCALE GENOMIC DNA]</scope>
</reference>
<accession>A0ABP0SUG4</accession>
<protein>
    <recommendedName>
        <fullName evidence="6">S-adenosyl-L-methionine-dependent methyltransferase</fullName>
    </recommendedName>
</protein>
<dbReference type="NCBIfam" id="TIGR00027">
    <property type="entry name" value="mthyl_TIGR00027"/>
    <property type="match status" value="1"/>
</dbReference>
<keyword evidence="5" id="KW-1185">Reference proteome</keyword>
<dbReference type="InterPro" id="IPR011610">
    <property type="entry name" value="SAM_mthyl_Trfase_ML2640-like"/>
</dbReference>
<evidence type="ECO:0008006" key="6">
    <source>
        <dbReference type="Google" id="ProtNLM"/>
    </source>
</evidence>
<dbReference type="Proteomes" id="UP001642484">
    <property type="component" value="Unassembled WGS sequence"/>
</dbReference>
<name>A0ABP0SUG4_9DINO</name>
<proteinExistence type="inferred from homology"/>